<feature type="compositionally biased region" description="Low complexity" evidence="1">
    <location>
        <begin position="338"/>
        <end position="383"/>
    </location>
</feature>
<keyword evidence="2" id="KW-0472">Membrane</keyword>
<dbReference type="SMART" id="SM00327">
    <property type="entry name" value="VWA"/>
    <property type="match status" value="1"/>
</dbReference>
<dbReference type="SUPFAM" id="SSF53300">
    <property type="entry name" value="vWA-like"/>
    <property type="match status" value="1"/>
</dbReference>
<accession>A0A1L3MIB1</accession>
<feature type="compositionally biased region" description="Polar residues" evidence="1">
    <location>
        <begin position="7"/>
        <end position="28"/>
    </location>
</feature>
<feature type="region of interest" description="Disordered" evidence="1">
    <location>
        <begin position="282"/>
        <end position="308"/>
    </location>
</feature>
<dbReference type="Proteomes" id="UP000182938">
    <property type="component" value="Chromosome"/>
</dbReference>
<name>A0A1L3MIB1_9MICO</name>
<dbReference type="Pfam" id="PF00092">
    <property type="entry name" value="VWA"/>
    <property type="match status" value="1"/>
</dbReference>
<organism evidence="4 5">
    <name type="scientific">Janibacter indicus</name>
    <dbReference type="NCBI Taxonomy" id="857417"/>
    <lineage>
        <taxon>Bacteria</taxon>
        <taxon>Bacillati</taxon>
        <taxon>Actinomycetota</taxon>
        <taxon>Actinomycetes</taxon>
        <taxon>Micrococcales</taxon>
        <taxon>Intrasporangiaceae</taxon>
        <taxon>Janibacter</taxon>
    </lineage>
</organism>
<feature type="domain" description="VWFA" evidence="3">
    <location>
        <begin position="30"/>
        <end position="220"/>
    </location>
</feature>
<dbReference type="EMBL" id="CP013290">
    <property type="protein sequence ID" value="APH02059.1"/>
    <property type="molecule type" value="Genomic_DNA"/>
</dbReference>
<evidence type="ECO:0000313" key="4">
    <source>
        <dbReference type="EMBL" id="APH02059.1"/>
    </source>
</evidence>
<gene>
    <name evidence="4" type="ORF">ASJ30_11430</name>
</gene>
<dbReference type="InterPro" id="IPR036465">
    <property type="entry name" value="vWFA_dom_sf"/>
</dbReference>
<dbReference type="PROSITE" id="PS50234">
    <property type="entry name" value="VWFA"/>
    <property type="match status" value="1"/>
</dbReference>
<keyword evidence="2" id="KW-0812">Transmembrane</keyword>
<feature type="region of interest" description="Disordered" evidence="1">
    <location>
        <begin position="338"/>
        <end position="395"/>
    </location>
</feature>
<dbReference type="InterPro" id="IPR002035">
    <property type="entry name" value="VWF_A"/>
</dbReference>
<evidence type="ECO:0000259" key="3">
    <source>
        <dbReference type="PROSITE" id="PS50234"/>
    </source>
</evidence>
<feature type="transmembrane region" description="Helical" evidence="2">
    <location>
        <begin position="643"/>
        <end position="665"/>
    </location>
</feature>
<dbReference type="Gene3D" id="3.40.50.410">
    <property type="entry name" value="von Willebrand factor, type A domain"/>
    <property type="match status" value="1"/>
</dbReference>
<keyword evidence="5" id="KW-1185">Reference proteome</keyword>
<feature type="region of interest" description="Disordered" evidence="1">
    <location>
        <begin position="610"/>
        <end position="637"/>
    </location>
</feature>
<evidence type="ECO:0000256" key="1">
    <source>
        <dbReference type="SAM" id="MobiDB-lite"/>
    </source>
</evidence>
<evidence type="ECO:0000313" key="5">
    <source>
        <dbReference type="Proteomes" id="UP000182938"/>
    </source>
</evidence>
<keyword evidence="2" id="KW-1133">Transmembrane helix</keyword>
<protein>
    <recommendedName>
        <fullName evidence="3">VWFA domain-containing protein</fullName>
    </recommendedName>
</protein>
<dbReference type="KEGG" id="jte:ASJ30_11430"/>
<evidence type="ECO:0000256" key="2">
    <source>
        <dbReference type="SAM" id="Phobius"/>
    </source>
</evidence>
<dbReference type="AlphaFoldDB" id="A0A1L3MIB1"/>
<feature type="region of interest" description="Disordered" evidence="1">
    <location>
        <begin position="1"/>
        <end position="28"/>
    </location>
</feature>
<sequence>MLALPFASSSGAQPSDPTPSDQTSATSDTKLLLILDGSRSMRGKDASGGTRIEAAKRALTTMVEELPDSAVVGLRVYGATATSQDAKATQCTDSQLTVPIGPIDRAEMTSSIDSFTGQAATPIGYALEQGAKDLGTDGKRNIVLVSDGLSNCDPPPCPTVQRLVENGVNIQVDTVGYGLDPTKAGDEDARDELKCIAKETNGTYYDAQDSDALNSSLVRISQRALRAYDFSGTRVKGASAYDQGPRLKPGQYLDTFGTDEGPRYYRIPRTAGSIVHFSVTSAARDGDDDGETSESYDITLQTPGGDRCDSVSAGAAQLNYSSRIAIGADAVTSLNLDPAQSASSSSSWADKESSSSSSWSSSSSSASSSASAAGSPAPTATPLTPLPSPTDTDPCRTASELVAQVTREEGETDEADVELLVTEELAATNADQIPEPVNEDAPALVAATSPEKPVVGGSSFSTAVELKPGTWTDELLPGEQLFYKIKADYGQQPILTVDVPQPGRRLSADVPTNVDLKAWSPTRKWLQMFGSQDVRANIGQDEREVLHRYAPRVNYRNHYAYATSGAMSGDTVRDSGQSGYYYFSLTAGTSLDDEGLQGPVPVRLRAAVDGQPSGAPEFADEAGADDQTKGDAADGDGGGLPGWLPVLGGGTLALLGAAGVLVALLRGRRRAG</sequence>
<proteinExistence type="predicted"/>
<reference evidence="4 5" key="1">
    <citation type="submission" date="2015-11" db="EMBL/GenBank/DDBJ databases">
        <authorList>
            <person name="Zhang Y."/>
            <person name="Guo Z."/>
        </authorList>
    </citation>
    <scope>NUCLEOTIDE SEQUENCE [LARGE SCALE GENOMIC DNA]</scope>
    <source>
        <strain evidence="4 5">YFY001</strain>
    </source>
</reference>